<evidence type="ECO:0000256" key="2">
    <source>
        <dbReference type="ARBA" id="ARBA00022827"/>
    </source>
</evidence>
<keyword evidence="1" id="KW-0285">Flavoprotein</keyword>
<keyword evidence="2" id="KW-0274">FAD</keyword>
<organism evidence="4 5">
    <name type="scientific">Aquilegia coerulea</name>
    <name type="common">Rocky mountain columbine</name>
    <dbReference type="NCBI Taxonomy" id="218851"/>
    <lineage>
        <taxon>Eukaryota</taxon>
        <taxon>Viridiplantae</taxon>
        <taxon>Streptophyta</taxon>
        <taxon>Embryophyta</taxon>
        <taxon>Tracheophyta</taxon>
        <taxon>Spermatophyta</taxon>
        <taxon>Magnoliopsida</taxon>
        <taxon>Ranunculales</taxon>
        <taxon>Ranunculaceae</taxon>
        <taxon>Thalictroideae</taxon>
        <taxon>Aquilegia</taxon>
    </lineage>
</organism>
<dbReference type="GO" id="GO:0016491">
    <property type="term" value="F:oxidoreductase activity"/>
    <property type="evidence" value="ECO:0007669"/>
    <property type="project" value="InterPro"/>
</dbReference>
<dbReference type="PANTHER" id="PTHR32448">
    <property type="entry name" value="OS08G0158400 PROTEIN"/>
    <property type="match status" value="1"/>
</dbReference>
<dbReference type="Pfam" id="PF08031">
    <property type="entry name" value="BBE"/>
    <property type="match status" value="1"/>
</dbReference>
<keyword evidence="5" id="KW-1185">Reference proteome</keyword>
<evidence type="ECO:0000313" key="5">
    <source>
        <dbReference type="Proteomes" id="UP000230069"/>
    </source>
</evidence>
<accession>A0A2G5ED19</accession>
<dbReference type="Gene3D" id="3.40.462.20">
    <property type="match status" value="1"/>
</dbReference>
<dbReference type="EMBL" id="KZ305026">
    <property type="protein sequence ID" value="PIA53658.1"/>
    <property type="molecule type" value="Genomic_DNA"/>
</dbReference>
<reference evidence="4 5" key="1">
    <citation type="submission" date="2017-09" db="EMBL/GenBank/DDBJ databases">
        <title>WGS assembly of Aquilegia coerulea Goldsmith.</title>
        <authorList>
            <person name="Hodges S."/>
            <person name="Kramer E."/>
            <person name="Nordborg M."/>
            <person name="Tomkins J."/>
            <person name="Borevitz J."/>
            <person name="Derieg N."/>
            <person name="Yan J."/>
            <person name="Mihaltcheva S."/>
            <person name="Hayes R.D."/>
            <person name="Rokhsar D."/>
        </authorList>
    </citation>
    <scope>NUCLEOTIDE SEQUENCE [LARGE SCALE GENOMIC DNA]</scope>
    <source>
        <strain evidence="5">cv. Goldsmith</strain>
    </source>
</reference>
<evidence type="ECO:0000313" key="4">
    <source>
        <dbReference type="EMBL" id="PIA53658.1"/>
    </source>
</evidence>
<name>A0A2G5ED19_AQUCA</name>
<dbReference type="SUPFAM" id="SSF56176">
    <property type="entry name" value="FAD-binding/transporter-associated domain-like"/>
    <property type="match status" value="1"/>
</dbReference>
<dbReference type="InParanoid" id="A0A2G5ED19"/>
<dbReference type="STRING" id="218851.A0A2G5ED19"/>
<dbReference type="Proteomes" id="UP000230069">
    <property type="component" value="Unassembled WGS sequence"/>
</dbReference>
<evidence type="ECO:0000256" key="1">
    <source>
        <dbReference type="ARBA" id="ARBA00022630"/>
    </source>
</evidence>
<dbReference type="GO" id="GO:0050660">
    <property type="term" value="F:flavin adenine dinucleotide binding"/>
    <property type="evidence" value="ECO:0007669"/>
    <property type="project" value="InterPro"/>
</dbReference>
<dbReference type="InterPro" id="IPR016169">
    <property type="entry name" value="FAD-bd_PCMH_sub2"/>
</dbReference>
<sequence length="390" mass="44360">MYYAISQASSSLSFPAGWCPTVGIGGHFSGGGYGLLTRKYGLSADNVIDALLVSSTGHVLDRKAMGEDVFWAIRGGGGGVWGAVYAWKIQLVPIPAIITTFKFKRTGTKYELSRLLYKWQFIAPMLDDDFSLAVMVSAHENSSQPFLNFFGLYLGDASTAVNSMNGVFLELGFTKENCKEMSWIDSFVYLAEFETITDFKDRFSSFDKSPFKVKVDYVKNPIPLEEIISILGILEKESHAFIVLNGQGGVMNSIQTNTIPFPHRAGNLYTIDYIVAWSEEEDWRRRYFIEWLRRFYNYMEPFVSKNPRVGYVNYVDLDFGQLDWTNKTLSINAVEMSRTWGEKYFLSNYDRLVRAKTIIDPENVFHHPQSIPALQKMSLEQVGLMKCEKV</sequence>
<dbReference type="Gene3D" id="3.30.465.10">
    <property type="match status" value="1"/>
</dbReference>
<proteinExistence type="predicted"/>
<dbReference type="InterPro" id="IPR036318">
    <property type="entry name" value="FAD-bd_PCMH-like_sf"/>
</dbReference>
<protein>
    <recommendedName>
        <fullName evidence="3">Berberine/berberine-like domain-containing protein</fullName>
    </recommendedName>
</protein>
<feature type="domain" description="Berberine/berberine-like" evidence="3">
    <location>
        <begin position="311"/>
        <end position="372"/>
    </location>
</feature>
<evidence type="ECO:0000259" key="3">
    <source>
        <dbReference type="Pfam" id="PF08031"/>
    </source>
</evidence>
<dbReference type="OrthoDB" id="407275at2759"/>
<gene>
    <name evidence="4" type="ORF">AQUCO_00900318v1</name>
</gene>
<dbReference type="AlphaFoldDB" id="A0A2G5ED19"/>
<dbReference type="InterPro" id="IPR012951">
    <property type="entry name" value="BBE"/>
</dbReference>